<dbReference type="InterPro" id="IPR032305">
    <property type="entry name" value="GTP-bd_M"/>
</dbReference>
<dbReference type="InterPro" id="IPR025121">
    <property type="entry name" value="GTPase_HflX_N"/>
</dbReference>
<accession>A0ABN6EYT5</accession>
<keyword evidence="3" id="KW-0460">Magnesium</keyword>
<dbReference type="InterPro" id="IPR006073">
    <property type="entry name" value="GTP-bd"/>
</dbReference>
<evidence type="ECO:0000256" key="1">
    <source>
        <dbReference type="ARBA" id="ARBA00022723"/>
    </source>
</evidence>
<dbReference type="InterPro" id="IPR016496">
    <property type="entry name" value="GTPase_HflX"/>
</dbReference>
<dbReference type="CDD" id="cd01878">
    <property type="entry name" value="HflX"/>
    <property type="match status" value="1"/>
</dbReference>
<dbReference type="Gene3D" id="3.40.50.11060">
    <property type="entry name" value="GTPase HflX, N-terminal domain"/>
    <property type="match status" value="1"/>
</dbReference>
<protein>
    <recommendedName>
        <fullName evidence="5">GTPase HflX</fullName>
    </recommendedName>
    <alternativeName>
        <fullName evidence="5">GTP-binding protein HflX</fullName>
    </alternativeName>
</protein>
<dbReference type="InterPro" id="IPR027417">
    <property type="entry name" value="P-loop_NTPase"/>
</dbReference>
<evidence type="ECO:0000313" key="8">
    <source>
        <dbReference type="Proteomes" id="UP001320148"/>
    </source>
</evidence>
<dbReference type="PANTHER" id="PTHR10229">
    <property type="entry name" value="GTP-BINDING PROTEIN HFLX"/>
    <property type="match status" value="1"/>
</dbReference>
<comment type="subcellular location">
    <subcellularLocation>
        <location evidence="5">Cytoplasm</location>
    </subcellularLocation>
    <text evidence="5">May associate with membranes.</text>
</comment>
<dbReference type="EMBL" id="AP024488">
    <property type="protein sequence ID" value="BCS94375.1"/>
    <property type="molecule type" value="Genomic_DNA"/>
</dbReference>
<evidence type="ECO:0000313" key="7">
    <source>
        <dbReference type="EMBL" id="BCS94375.1"/>
    </source>
</evidence>
<dbReference type="NCBIfam" id="TIGR03156">
    <property type="entry name" value="GTP_HflX"/>
    <property type="match status" value="1"/>
</dbReference>
<keyword evidence="5" id="KW-0963">Cytoplasm</keyword>
<dbReference type="Pfam" id="PF01926">
    <property type="entry name" value="MMR_HSR1"/>
    <property type="match status" value="1"/>
</dbReference>
<evidence type="ECO:0000256" key="3">
    <source>
        <dbReference type="ARBA" id="ARBA00022842"/>
    </source>
</evidence>
<evidence type="ECO:0000256" key="2">
    <source>
        <dbReference type="ARBA" id="ARBA00022741"/>
    </source>
</evidence>
<dbReference type="PROSITE" id="PS51705">
    <property type="entry name" value="G_HFLX"/>
    <property type="match status" value="1"/>
</dbReference>
<proteinExistence type="inferred from homology"/>
<dbReference type="Pfam" id="PF16360">
    <property type="entry name" value="GTP-bdg_M"/>
    <property type="match status" value="1"/>
</dbReference>
<evidence type="ECO:0000256" key="5">
    <source>
        <dbReference type="HAMAP-Rule" id="MF_00900"/>
    </source>
</evidence>
<dbReference type="RefSeq" id="WP_236890694.1">
    <property type="nucleotide sequence ID" value="NZ_AP024488.1"/>
</dbReference>
<comment type="similarity">
    <text evidence="5">Belongs to the TRAFAC class OBG-HflX-like GTPase superfamily. HflX GTPase family.</text>
</comment>
<dbReference type="HAMAP" id="MF_00900">
    <property type="entry name" value="GTPase_HflX"/>
    <property type="match status" value="1"/>
</dbReference>
<keyword evidence="4 5" id="KW-0342">GTP-binding</keyword>
<gene>
    <name evidence="7" type="primary">hflX_1</name>
    <name evidence="5" type="synonym">hflX</name>
    <name evidence="7" type="ORF">DSLASN_00070</name>
</gene>
<keyword evidence="8" id="KW-1185">Reference proteome</keyword>
<dbReference type="InterPro" id="IPR030394">
    <property type="entry name" value="G_HFLX_dom"/>
</dbReference>
<dbReference type="Gene3D" id="6.10.250.2860">
    <property type="match status" value="1"/>
</dbReference>
<sequence length="559" mass="62399">MKKVHGHIEGLKANQKKRLESIYRRRLPQGYAVTAELAHELAAISHEIRRQVACLANRSGKVEFVIVGTPDQIYIPELKGYSPLPGRLLGLRYVHTHLKPEEGLTRDDHTDLALLRFDLMAAITLTLNGSVHRVHTAHVTSDATGSPTQELPPMAPGHLRDDLDAIVQGVEDELARKERVLSAGDAEERAILVSVTTRPRKEAMASLKELEELAESCNIDIMETVLQIRKKSDAKHLLGSGKLNEITIAAMQKGASILIFDQELSPAQIRSITDQVEIKVIDRTQMILDIFARRAQTREGKLQVELAQLKYMLPRLITLNTAMSRLTGGIGGRGPGETKLELNRRRVRDRITALTKLIDNVKKQRGQQRARRNRKGVPVVSIVGYTNAGKSTLLNTLTQSQVLAEDRLFATLDPSSRRLRFPKDIEVIITDTVGFIRDLPKELMVSFRATLEELESADLLLHIIDAANPQCEKQIDSVEKILSDLKLDAIPVLKVFNKTDCIDDDRRETLSREHGGLFISALNRATMAPLLHSIEDQIETLITDNLPGDEPVDETDSQE</sequence>
<dbReference type="SUPFAM" id="SSF52540">
    <property type="entry name" value="P-loop containing nucleoside triphosphate hydrolases"/>
    <property type="match status" value="1"/>
</dbReference>
<name>A0ABN6EYT5_9BACT</name>
<dbReference type="Proteomes" id="UP001320148">
    <property type="component" value="Chromosome"/>
</dbReference>
<dbReference type="PANTHER" id="PTHR10229:SF0">
    <property type="entry name" value="GTP-BINDING PROTEIN 6-RELATED"/>
    <property type="match status" value="1"/>
</dbReference>
<evidence type="ECO:0000256" key="4">
    <source>
        <dbReference type="ARBA" id="ARBA00023134"/>
    </source>
</evidence>
<dbReference type="Gene3D" id="3.40.50.300">
    <property type="entry name" value="P-loop containing nucleotide triphosphate hydrolases"/>
    <property type="match status" value="1"/>
</dbReference>
<feature type="domain" description="Hflx-type G" evidence="6">
    <location>
        <begin position="378"/>
        <end position="542"/>
    </location>
</feature>
<reference evidence="7 8" key="1">
    <citation type="submission" date="2021-02" db="EMBL/GenBank/DDBJ databases">
        <title>Complete genome of Desulfoluna sp. strain ASN36.</title>
        <authorList>
            <person name="Takahashi A."/>
            <person name="Kojima H."/>
            <person name="Fukui M."/>
        </authorList>
    </citation>
    <scope>NUCLEOTIDE SEQUENCE [LARGE SCALE GENOMIC DNA]</scope>
    <source>
        <strain evidence="7 8">ASN36</strain>
    </source>
</reference>
<comment type="function">
    <text evidence="5">GTPase that associates with the 50S ribosomal subunit and may have a role during protein synthesis or ribosome biogenesis.</text>
</comment>
<organism evidence="7 8">
    <name type="scientific">Desulfoluna limicola</name>
    <dbReference type="NCBI Taxonomy" id="2810562"/>
    <lineage>
        <taxon>Bacteria</taxon>
        <taxon>Pseudomonadati</taxon>
        <taxon>Thermodesulfobacteriota</taxon>
        <taxon>Desulfobacteria</taxon>
        <taxon>Desulfobacterales</taxon>
        <taxon>Desulfolunaceae</taxon>
        <taxon>Desulfoluna</taxon>
    </lineage>
</organism>
<dbReference type="PRINTS" id="PR00326">
    <property type="entry name" value="GTP1OBG"/>
</dbReference>
<keyword evidence="2 5" id="KW-0547">Nucleotide-binding</keyword>
<evidence type="ECO:0000259" key="6">
    <source>
        <dbReference type="PROSITE" id="PS51705"/>
    </source>
</evidence>
<dbReference type="Pfam" id="PF13167">
    <property type="entry name" value="GTP-bdg_N"/>
    <property type="match status" value="1"/>
</dbReference>
<keyword evidence="1" id="KW-0479">Metal-binding</keyword>
<dbReference type="InterPro" id="IPR042108">
    <property type="entry name" value="GTPase_HflX_N_sf"/>
</dbReference>
<comment type="subunit">
    <text evidence="5">Monomer. Associates with the 50S ribosomal subunit.</text>
</comment>